<dbReference type="Proteomes" id="UP000217895">
    <property type="component" value="Chromosome"/>
</dbReference>
<dbReference type="AlphaFoldDB" id="A0A1Z4JF06"/>
<gene>
    <name evidence="1" type="ORF">NIES2135_21230</name>
</gene>
<sequence length="114" mass="12498">MTTNECKGLADLEQAFQHVFAIRQLSQRANLNSDTTPEQTGFNLGRINVLSEDATELLRAYIHKAREEAKATEEANPPSQPIFNTTGVTEEDLEGLAVGILQPRPGFKVTIEGS</sequence>
<evidence type="ECO:0000313" key="2">
    <source>
        <dbReference type="Proteomes" id="UP000217895"/>
    </source>
</evidence>
<keyword evidence="2" id="KW-1185">Reference proteome</keyword>
<organism evidence="1 2">
    <name type="scientific">Leptolyngbya boryana NIES-2135</name>
    <dbReference type="NCBI Taxonomy" id="1973484"/>
    <lineage>
        <taxon>Bacteria</taxon>
        <taxon>Bacillati</taxon>
        <taxon>Cyanobacteriota</taxon>
        <taxon>Cyanophyceae</taxon>
        <taxon>Leptolyngbyales</taxon>
        <taxon>Leptolyngbyaceae</taxon>
        <taxon>Leptolyngbya group</taxon>
        <taxon>Leptolyngbya</taxon>
    </lineage>
</organism>
<dbReference type="EMBL" id="AP018203">
    <property type="protein sequence ID" value="BAY55300.1"/>
    <property type="molecule type" value="Genomic_DNA"/>
</dbReference>
<evidence type="ECO:0000313" key="1">
    <source>
        <dbReference type="EMBL" id="BAY55300.1"/>
    </source>
</evidence>
<proteinExistence type="predicted"/>
<name>A0A1Z4JF06_LEPBY</name>
<protein>
    <submittedName>
        <fullName evidence="1">Uncharacterized protein</fullName>
    </submittedName>
</protein>
<reference evidence="1 2" key="1">
    <citation type="submission" date="2017-06" db="EMBL/GenBank/DDBJ databases">
        <title>Genome sequencing of cyanobaciteial culture collection at National Institute for Environmental Studies (NIES).</title>
        <authorList>
            <person name="Hirose Y."/>
            <person name="Shimura Y."/>
            <person name="Fujisawa T."/>
            <person name="Nakamura Y."/>
            <person name="Kawachi M."/>
        </authorList>
    </citation>
    <scope>NUCLEOTIDE SEQUENCE [LARGE SCALE GENOMIC DNA]</scope>
    <source>
        <strain evidence="1 2">NIES-2135</strain>
    </source>
</reference>
<accession>A0A1Z4JF06</accession>